<protein>
    <recommendedName>
        <fullName evidence="3">FecR protein domain-containing protein</fullName>
    </recommendedName>
</protein>
<dbReference type="PANTHER" id="PTHR38731">
    <property type="entry name" value="LIPL45-RELATED LIPOPROTEIN-RELATED"/>
    <property type="match status" value="1"/>
</dbReference>
<evidence type="ECO:0000256" key="2">
    <source>
        <dbReference type="SAM" id="SignalP"/>
    </source>
</evidence>
<accession>A0ABT1ZT50</accession>
<keyword evidence="5" id="KW-1185">Reference proteome</keyword>
<feature type="chain" id="PRO_5045446430" description="FecR protein domain-containing protein" evidence="2">
    <location>
        <begin position="24"/>
        <end position="895"/>
    </location>
</feature>
<name>A0ABT1ZT50_9BURK</name>
<dbReference type="PANTHER" id="PTHR38731:SF3">
    <property type="entry name" value="BLL6125 PROTEIN"/>
    <property type="match status" value="1"/>
</dbReference>
<comment type="caution">
    <text evidence="4">The sequence shown here is derived from an EMBL/GenBank/DDBJ whole genome shotgun (WGS) entry which is preliminary data.</text>
</comment>
<dbReference type="RefSeq" id="WP_258817692.1">
    <property type="nucleotide sequence ID" value="NZ_JANUGW010000011.1"/>
</dbReference>
<proteinExistence type="predicted"/>
<feature type="compositionally biased region" description="Low complexity" evidence="1">
    <location>
        <begin position="622"/>
        <end position="646"/>
    </location>
</feature>
<feature type="compositionally biased region" description="Low complexity" evidence="1">
    <location>
        <begin position="692"/>
        <end position="708"/>
    </location>
</feature>
<feature type="signal peptide" evidence="2">
    <location>
        <begin position="1"/>
        <end position="23"/>
    </location>
</feature>
<dbReference type="Pfam" id="PF20245">
    <property type="entry name" value="DUF6600"/>
    <property type="match status" value="1"/>
</dbReference>
<evidence type="ECO:0000313" key="4">
    <source>
        <dbReference type="EMBL" id="MCS0583106.1"/>
    </source>
</evidence>
<evidence type="ECO:0000313" key="5">
    <source>
        <dbReference type="Proteomes" id="UP001204151"/>
    </source>
</evidence>
<feature type="region of interest" description="Disordered" evidence="1">
    <location>
        <begin position="622"/>
        <end position="708"/>
    </location>
</feature>
<feature type="compositionally biased region" description="Pro residues" evidence="1">
    <location>
        <begin position="795"/>
        <end position="811"/>
    </location>
</feature>
<dbReference type="EMBL" id="JANUGW010000011">
    <property type="protein sequence ID" value="MCS0583106.1"/>
    <property type="molecule type" value="Genomic_DNA"/>
</dbReference>
<evidence type="ECO:0000256" key="1">
    <source>
        <dbReference type="SAM" id="MobiDB-lite"/>
    </source>
</evidence>
<feature type="compositionally biased region" description="Basic and acidic residues" evidence="1">
    <location>
        <begin position="878"/>
        <end position="895"/>
    </location>
</feature>
<feature type="compositionally biased region" description="Pro residues" evidence="1">
    <location>
        <begin position="835"/>
        <end position="873"/>
    </location>
</feature>
<dbReference type="Pfam" id="PF04773">
    <property type="entry name" value="FecR"/>
    <property type="match status" value="1"/>
</dbReference>
<dbReference type="Proteomes" id="UP001204151">
    <property type="component" value="Unassembled WGS sequence"/>
</dbReference>
<gene>
    <name evidence="4" type="ORF">NX784_16065</name>
</gene>
<dbReference type="InterPro" id="IPR046535">
    <property type="entry name" value="DUF6600"/>
</dbReference>
<feature type="compositionally biased region" description="Low complexity" evidence="1">
    <location>
        <begin position="782"/>
        <end position="791"/>
    </location>
</feature>
<feature type="region of interest" description="Disordered" evidence="1">
    <location>
        <begin position="724"/>
        <end position="895"/>
    </location>
</feature>
<sequence length="895" mass="91308">MTARKITLTAGLGLALAAAHALAQDPPARVGRIAYVTGPVSFSPAGAADWAQAPLNRPLVAGDRLWTDAGARDEAQFGPAIARMDAGTLLTVLAADDRTTQLQVSQGRVDLHVRRLAPGETVEVDTPNLAFVARQPGDYRLAVAPDGGTTAVTVLRGAGDAYGDGTSLALAPGQGYRFGGQDLNNYVLLQPVPPDDFDRWSMGRDQRYERAVARRYVPQGVVGAEDLDDYGSWRQVPDYGTVWVPDRAPQGWAPYHAGHWAWIDPWGWTWIDDQPYGYAVSHYGRWVRTPDTWAWVPAPVEARPVYAPALVAFVGAVLAVGGRSDPGVGWFPLAPHEPYRPSYRASPTYITNVNVSNTVIRQTNIVNNVTNIRYVNRTVPGAIVAMPARQFAQAVPTARAGLLLPPGVARAAPVVAGPQARPLPQSRLGMPAAGRLPPAPVQQRVAVTRALPRAAFVSGAALAGAAAMHAAAPARHGAPLAVHGPVPPLRVLRPAIGKPLVQQPARGPVPGVDASGHQFVQGGRPGMPPGAGPTAAHGPQGLVGMPAPAGRGPVPVAGPHGQQFAGPMPAAGRPGPVVAAGPHGRPAAPVPVDVRPGSIVAAGPHGPQPAAGMPVAAGRGPVPAAAPYGPQPASGGRPAAGPEPAGVHGPHGPQSATGTQYAAGPRGPAYGASSVGATMAGQQDVRPGHPGGAPVAGRPGAMSDAPAHGARAAAAAAARGGLAPLAPASRPDALHASAAQPPGRETQGPAHGVPLRAADRHEPPPPRAAAAPGPREAPRAPAPQRVAAHARPTSEPVPHPQAAPHGSPPAPHEASRAPAPERIAMQAPHAAPQSGPHPQPAPHAPPPAPREPPRPAAQPPHEPPHTHPAPAQPAPAHGGEKAADHGHKHGEQGGH</sequence>
<feature type="compositionally biased region" description="Low complexity" evidence="1">
    <location>
        <begin position="661"/>
        <end position="672"/>
    </location>
</feature>
<reference evidence="4 5" key="1">
    <citation type="submission" date="2022-08" db="EMBL/GenBank/DDBJ databases">
        <title>Reclassification of Massilia species as members of the genera Telluria, Duganella, Pseudoduganella, Mokoshia gen. nov. and Zemynaea gen. nov. using orthogonal and non-orthogonal genome-based approaches.</title>
        <authorList>
            <person name="Bowman J.P."/>
        </authorList>
    </citation>
    <scope>NUCLEOTIDE SEQUENCE [LARGE SCALE GENOMIC DNA]</scope>
    <source>
        <strain evidence="4 5">JCM 31316</strain>
    </source>
</reference>
<feature type="domain" description="FecR protein" evidence="3">
    <location>
        <begin position="63"/>
        <end position="158"/>
    </location>
</feature>
<dbReference type="InterPro" id="IPR006860">
    <property type="entry name" value="FecR"/>
</dbReference>
<keyword evidence="2" id="KW-0732">Signal</keyword>
<organism evidence="4 5">
    <name type="scientific">Massilia pinisoli</name>
    <dbReference type="NCBI Taxonomy" id="1772194"/>
    <lineage>
        <taxon>Bacteria</taxon>
        <taxon>Pseudomonadati</taxon>
        <taxon>Pseudomonadota</taxon>
        <taxon>Betaproteobacteria</taxon>
        <taxon>Burkholderiales</taxon>
        <taxon>Oxalobacteraceae</taxon>
        <taxon>Telluria group</taxon>
        <taxon>Massilia</taxon>
    </lineage>
</organism>
<evidence type="ECO:0000259" key="3">
    <source>
        <dbReference type="Pfam" id="PF04773"/>
    </source>
</evidence>